<dbReference type="AlphaFoldDB" id="A0A437ULM2"/>
<dbReference type="Proteomes" id="UP000288388">
    <property type="component" value="Unassembled WGS sequence"/>
</dbReference>
<dbReference type="RefSeq" id="WP_127978599.1">
    <property type="nucleotide sequence ID" value="NZ_JAEMPA010000292.1"/>
</dbReference>
<proteinExistence type="predicted"/>
<gene>
    <name evidence="1" type="ORF">EK398_06585</name>
</gene>
<organism evidence="1 2">
    <name type="scientific">Enterococcus avium</name>
    <name type="common">Streptococcus avium</name>
    <dbReference type="NCBI Taxonomy" id="33945"/>
    <lineage>
        <taxon>Bacteria</taxon>
        <taxon>Bacillati</taxon>
        <taxon>Bacillota</taxon>
        <taxon>Bacilli</taxon>
        <taxon>Lactobacillales</taxon>
        <taxon>Enterococcaceae</taxon>
        <taxon>Enterococcus</taxon>
    </lineage>
</organism>
<accession>A0A437ULM2</accession>
<protein>
    <submittedName>
        <fullName evidence="1">Uncharacterized protein</fullName>
    </submittedName>
</protein>
<comment type="caution">
    <text evidence="1">The sequence shown here is derived from an EMBL/GenBank/DDBJ whole genome shotgun (WGS) entry which is preliminary data.</text>
</comment>
<reference evidence="1 2" key="1">
    <citation type="submission" date="2018-12" db="EMBL/GenBank/DDBJ databases">
        <title>A novel vanA-carrying plasmid in a clinical isolate of Enterococcus avium.</title>
        <authorList>
            <person name="Bernasconi O.J."/>
            <person name="Luzzaro F."/>
            <person name="Endimiani A."/>
        </authorList>
    </citation>
    <scope>NUCLEOTIDE SEQUENCE [LARGE SCALE GENOMIC DNA]</scope>
    <source>
        <strain evidence="1 2">LC0559/18</strain>
    </source>
</reference>
<sequence>MEKLSNGIKLDDKPIKKVDKFTERQNWLKPKRAKFKPGLMYRLSNSDCAYPIFGKLINEYRNTASFEIVDFNEIDRQFLKENNYRLIIKKKDAVELCRT</sequence>
<evidence type="ECO:0000313" key="1">
    <source>
        <dbReference type="EMBL" id="RVU94536.1"/>
    </source>
</evidence>
<dbReference type="EMBL" id="RYZS01000001">
    <property type="protein sequence ID" value="RVU94536.1"/>
    <property type="molecule type" value="Genomic_DNA"/>
</dbReference>
<name>A0A437ULM2_ENTAV</name>
<evidence type="ECO:0000313" key="2">
    <source>
        <dbReference type="Proteomes" id="UP000288388"/>
    </source>
</evidence>